<protein>
    <submittedName>
        <fullName evidence="1">Uncharacterized protein</fullName>
    </submittedName>
</protein>
<dbReference type="Proteomes" id="UP001060085">
    <property type="component" value="Linkage Group LG04"/>
</dbReference>
<accession>A0ACC0B7G5</accession>
<reference evidence="2" key="1">
    <citation type="journal article" date="2023" name="Nat. Plants">
        <title>Single-cell RNA sequencing provides a high-resolution roadmap for understanding the multicellular compartmentation of specialized metabolism.</title>
        <authorList>
            <person name="Sun S."/>
            <person name="Shen X."/>
            <person name="Li Y."/>
            <person name="Li Y."/>
            <person name="Wang S."/>
            <person name="Li R."/>
            <person name="Zhang H."/>
            <person name="Shen G."/>
            <person name="Guo B."/>
            <person name="Wei J."/>
            <person name="Xu J."/>
            <person name="St-Pierre B."/>
            <person name="Chen S."/>
            <person name="Sun C."/>
        </authorList>
    </citation>
    <scope>NUCLEOTIDE SEQUENCE [LARGE SCALE GENOMIC DNA]</scope>
</reference>
<proteinExistence type="predicted"/>
<gene>
    <name evidence="1" type="ORF">M9H77_18452</name>
</gene>
<sequence length="90" mass="10292">MLTQVKLRDRNPASSHKIKKTTQTSLRASSSQAVEDDDEAGESYNTSDDEEDEAEMRTTFEQLWINQEIQGIQLTKIVESTRCYVDELAH</sequence>
<organism evidence="1 2">
    <name type="scientific">Catharanthus roseus</name>
    <name type="common">Madagascar periwinkle</name>
    <name type="synonym">Vinca rosea</name>
    <dbReference type="NCBI Taxonomy" id="4058"/>
    <lineage>
        <taxon>Eukaryota</taxon>
        <taxon>Viridiplantae</taxon>
        <taxon>Streptophyta</taxon>
        <taxon>Embryophyta</taxon>
        <taxon>Tracheophyta</taxon>
        <taxon>Spermatophyta</taxon>
        <taxon>Magnoliopsida</taxon>
        <taxon>eudicotyledons</taxon>
        <taxon>Gunneridae</taxon>
        <taxon>Pentapetalae</taxon>
        <taxon>asterids</taxon>
        <taxon>lamiids</taxon>
        <taxon>Gentianales</taxon>
        <taxon>Apocynaceae</taxon>
        <taxon>Rauvolfioideae</taxon>
        <taxon>Vinceae</taxon>
        <taxon>Catharanthinae</taxon>
        <taxon>Catharanthus</taxon>
    </lineage>
</organism>
<comment type="caution">
    <text evidence="1">The sequence shown here is derived from an EMBL/GenBank/DDBJ whole genome shotgun (WGS) entry which is preliminary data.</text>
</comment>
<evidence type="ECO:0000313" key="1">
    <source>
        <dbReference type="EMBL" id="KAI5668599.1"/>
    </source>
</evidence>
<evidence type="ECO:0000313" key="2">
    <source>
        <dbReference type="Proteomes" id="UP001060085"/>
    </source>
</evidence>
<dbReference type="EMBL" id="CM044704">
    <property type="protein sequence ID" value="KAI5668599.1"/>
    <property type="molecule type" value="Genomic_DNA"/>
</dbReference>
<name>A0ACC0B7G5_CATRO</name>
<keyword evidence="2" id="KW-1185">Reference proteome</keyword>